<feature type="transmembrane region" description="Helical" evidence="6">
    <location>
        <begin position="165"/>
        <end position="185"/>
    </location>
</feature>
<dbReference type="AlphaFoldDB" id="A0A1M5LRV4"/>
<evidence type="ECO:0000256" key="4">
    <source>
        <dbReference type="ARBA" id="ARBA00022989"/>
    </source>
</evidence>
<dbReference type="Proteomes" id="UP000199758">
    <property type="component" value="Unassembled WGS sequence"/>
</dbReference>
<dbReference type="STRING" id="490188.SAMN04488068_1055"/>
<comment type="subcellular location">
    <subcellularLocation>
        <location evidence="1">Membrane</location>
        <topology evidence="1">Multi-pass membrane protein</topology>
    </subcellularLocation>
</comment>
<sequence>MHALTLDSGLLIAVLQIILIDILLGGDNAVVIALACRKLPPQQRNRGILWGVAGAIGLRILLIFFAVQLLALPYLKLVGAALLIYIGIKLLVPDRDDEPEVAASAHLLTAIRTIIVADAVMSLDNVIAIAGAADGRIGLVALGIAISVPIIVWGSKLVLALMDRYPIVIVIGGALLGWIAGGLWIEDPALHRWAAAWPAWSHTLSSVAGALLVMATGLTLARRQRAAAGPG</sequence>
<dbReference type="EMBL" id="FQWZ01000002">
    <property type="protein sequence ID" value="SHG67706.1"/>
    <property type="molecule type" value="Genomic_DNA"/>
</dbReference>
<evidence type="ECO:0000313" key="7">
    <source>
        <dbReference type="EMBL" id="SHG67706.1"/>
    </source>
</evidence>
<evidence type="ECO:0000256" key="1">
    <source>
        <dbReference type="ARBA" id="ARBA00004141"/>
    </source>
</evidence>
<feature type="transmembrane region" description="Helical" evidence="6">
    <location>
        <begin position="135"/>
        <end position="153"/>
    </location>
</feature>
<feature type="transmembrane region" description="Helical" evidence="6">
    <location>
        <begin position="104"/>
        <end position="123"/>
    </location>
</feature>
<dbReference type="Pfam" id="PF03741">
    <property type="entry name" value="TerC"/>
    <property type="match status" value="1"/>
</dbReference>
<feature type="transmembrane region" description="Helical" evidence="6">
    <location>
        <begin position="12"/>
        <end position="36"/>
    </location>
</feature>
<dbReference type="NCBIfam" id="TIGR03717">
    <property type="entry name" value="R_switched_YjbE"/>
    <property type="match status" value="1"/>
</dbReference>
<gene>
    <name evidence="7" type="ORF">SAMN04488068_1055</name>
</gene>
<name>A0A1M5LRV4_9GAMM</name>
<comment type="similarity">
    <text evidence="2">Belongs to the TerC family.</text>
</comment>
<keyword evidence="5 6" id="KW-0472">Membrane</keyword>
<dbReference type="InterPro" id="IPR022301">
    <property type="entry name" value="Integral_membrane_YjbE"/>
</dbReference>
<dbReference type="InterPro" id="IPR005496">
    <property type="entry name" value="Integral_membrane_TerC"/>
</dbReference>
<evidence type="ECO:0000256" key="5">
    <source>
        <dbReference type="ARBA" id="ARBA00023136"/>
    </source>
</evidence>
<dbReference type="OrthoDB" id="5295733at2"/>
<keyword evidence="3 6" id="KW-0812">Transmembrane</keyword>
<evidence type="ECO:0000256" key="3">
    <source>
        <dbReference type="ARBA" id="ARBA00022692"/>
    </source>
</evidence>
<keyword evidence="8" id="KW-1185">Reference proteome</keyword>
<dbReference type="RefSeq" id="WP_072894910.1">
    <property type="nucleotide sequence ID" value="NZ_FQWZ01000002.1"/>
</dbReference>
<dbReference type="GO" id="GO:0016020">
    <property type="term" value="C:membrane"/>
    <property type="evidence" value="ECO:0007669"/>
    <property type="project" value="UniProtKB-SubCell"/>
</dbReference>
<evidence type="ECO:0000256" key="2">
    <source>
        <dbReference type="ARBA" id="ARBA00007511"/>
    </source>
</evidence>
<feature type="transmembrane region" description="Helical" evidence="6">
    <location>
        <begin position="48"/>
        <end position="67"/>
    </location>
</feature>
<dbReference type="PANTHER" id="PTHR30238:SF4">
    <property type="entry name" value="SLL1022 PROTEIN"/>
    <property type="match status" value="1"/>
</dbReference>
<dbReference type="PANTHER" id="PTHR30238">
    <property type="entry name" value="MEMBRANE BOUND PREDICTED REDOX MODULATOR"/>
    <property type="match status" value="1"/>
</dbReference>
<evidence type="ECO:0000313" key="8">
    <source>
        <dbReference type="Proteomes" id="UP000199758"/>
    </source>
</evidence>
<protein>
    <submittedName>
        <fullName evidence="7">Integral membrane protein, YjbE family</fullName>
    </submittedName>
</protein>
<reference evidence="7 8" key="1">
    <citation type="submission" date="2016-11" db="EMBL/GenBank/DDBJ databases">
        <authorList>
            <person name="Jaros S."/>
            <person name="Januszkiewicz K."/>
            <person name="Wedrychowicz H."/>
        </authorList>
    </citation>
    <scope>NUCLEOTIDE SEQUENCE [LARGE SCALE GENOMIC DNA]</scope>
    <source>
        <strain evidence="7 8">CGMCC 1.7049</strain>
    </source>
</reference>
<proteinExistence type="inferred from homology"/>
<keyword evidence="4 6" id="KW-1133">Transmembrane helix</keyword>
<evidence type="ECO:0000256" key="6">
    <source>
        <dbReference type="SAM" id="Phobius"/>
    </source>
</evidence>
<accession>A0A1M5LRV4</accession>
<organism evidence="7 8">
    <name type="scientific">Hydrocarboniphaga daqingensis</name>
    <dbReference type="NCBI Taxonomy" id="490188"/>
    <lineage>
        <taxon>Bacteria</taxon>
        <taxon>Pseudomonadati</taxon>
        <taxon>Pseudomonadota</taxon>
        <taxon>Gammaproteobacteria</taxon>
        <taxon>Nevskiales</taxon>
        <taxon>Nevskiaceae</taxon>
        <taxon>Hydrocarboniphaga</taxon>
    </lineage>
</organism>
<feature type="transmembrane region" description="Helical" evidence="6">
    <location>
        <begin position="73"/>
        <end position="92"/>
    </location>
</feature>
<feature type="transmembrane region" description="Helical" evidence="6">
    <location>
        <begin position="197"/>
        <end position="221"/>
    </location>
</feature>